<accession>A0A1W0WD88</accession>
<comment type="caution">
    <text evidence="3">The sequence shown here is derived from an EMBL/GenBank/DDBJ whole genome shotgun (WGS) entry which is preliminary data.</text>
</comment>
<dbReference type="Pfam" id="PF00704">
    <property type="entry name" value="Glyco_hydro_18"/>
    <property type="match status" value="1"/>
</dbReference>
<dbReference type="GO" id="GO:0005576">
    <property type="term" value="C:extracellular region"/>
    <property type="evidence" value="ECO:0007669"/>
    <property type="project" value="TreeGrafter"/>
</dbReference>
<feature type="domain" description="GH18" evidence="2">
    <location>
        <begin position="31"/>
        <end position="405"/>
    </location>
</feature>
<dbReference type="SUPFAM" id="SSF54556">
    <property type="entry name" value="Chitinase insertion domain"/>
    <property type="match status" value="1"/>
</dbReference>
<evidence type="ECO:0000256" key="1">
    <source>
        <dbReference type="SAM" id="SignalP"/>
    </source>
</evidence>
<feature type="chain" id="PRO_5012144862" evidence="1">
    <location>
        <begin position="28"/>
        <end position="551"/>
    </location>
</feature>
<feature type="signal peptide" evidence="1">
    <location>
        <begin position="1"/>
        <end position="27"/>
    </location>
</feature>
<dbReference type="Gene3D" id="3.20.20.80">
    <property type="entry name" value="Glycosidases"/>
    <property type="match status" value="1"/>
</dbReference>
<proteinExistence type="predicted"/>
<organism evidence="3 4">
    <name type="scientific">Hypsibius exemplaris</name>
    <name type="common">Freshwater tardigrade</name>
    <dbReference type="NCBI Taxonomy" id="2072580"/>
    <lineage>
        <taxon>Eukaryota</taxon>
        <taxon>Metazoa</taxon>
        <taxon>Ecdysozoa</taxon>
        <taxon>Tardigrada</taxon>
        <taxon>Eutardigrada</taxon>
        <taxon>Parachela</taxon>
        <taxon>Hypsibioidea</taxon>
        <taxon>Hypsibiidae</taxon>
        <taxon>Hypsibius</taxon>
    </lineage>
</organism>
<dbReference type="PROSITE" id="PS51910">
    <property type="entry name" value="GH18_2"/>
    <property type="match status" value="1"/>
</dbReference>
<protein>
    <submittedName>
        <fullName evidence="3">Chitinase-3-like protein 1</fullName>
    </submittedName>
</protein>
<dbReference type="PANTHER" id="PTHR11177">
    <property type="entry name" value="CHITINASE"/>
    <property type="match status" value="1"/>
</dbReference>
<evidence type="ECO:0000259" key="2">
    <source>
        <dbReference type="PROSITE" id="PS51910"/>
    </source>
</evidence>
<evidence type="ECO:0000313" key="4">
    <source>
        <dbReference type="Proteomes" id="UP000192578"/>
    </source>
</evidence>
<dbReference type="InterPro" id="IPR017853">
    <property type="entry name" value="GH"/>
</dbReference>
<dbReference type="InterPro" id="IPR001223">
    <property type="entry name" value="Glyco_hydro18_cat"/>
</dbReference>
<dbReference type="GO" id="GO:0008061">
    <property type="term" value="F:chitin binding"/>
    <property type="evidence" value="ECO:0007669"/>
    <property type="project" value="InterPro"/>
</dbReference>
<keyword evidence="1" id="KW-0732">Signal</keyword>
<dbReference type="OrthoDB" id="73875at2759"/>
<dbReference type="Gene3D" id="3.10.50.10">
    <property type="match status" value="1"/>
</dbReference>
<dbReference type="InterPro" id="IPR050314">
    <property type="entry name" value="Glycosyl_Hydrlase_18"/>
</dbReference>
<gene>
    <name evidence="3" type="ORF">BV898_12667</name>
</gene>
<name>A0A1W0WD88_HYPEX</name>
<dbReference type="GO" id="GO:0004568">
    <property type="term" value="F:chitinase activity"/>
    <property type="evidence" value="ECO:0007669"/>
    <property type="project" value="TreeGrafter"/>
</dbReference>
<dbReference type="AlphaFoldDB" id="A0A1W0WD88"/>
<dbReference type="EMBL" id="MTYJ01000130">
    <property type="protein sequence ID" value="OQV13127.1"/>
    <property type="molecule type" value="Genomic_DNA"/>
</dbReference>
<dbReference type="PANTHER" id="PTHR11177:SF317">
    <property type="entry name" value="CHITINASE 12-RELATED"/>
    <property type="match status" value="1"/>
</dbReference>
<reference evidence="4" key="1">
    <citation type="submission" date="2017-01" db="EMBL/GenBank/DDBJ databases">
        <title>Comparative genomics of anhydrobiosis in the tardigrade Hypsibius dujardini.</title>
        <authorList>
            <person name="Yoshida Y."/>
            <person name="Koutsovoulos G."/>
            <person name="Laetsch D."/>
            <person name="Stevens L."/>
            <person name="Kumar S."/>
            <person name="Horikawa D."/>
            <person name="Ishino K."/>
            <person name="Komine S."/>
            <person name="Tomita M."/>
            <person name="Blaxter M."/>
            <person name="Arakawa K."/>
        </authorList>
    </citation>
    <scope>NUCLEOTIDE SEQUENCE [LARGE SCALE GENOMIC DNA]</scope>
    <source>
        <strain evidence="4">Z151</strain>
    </source>
</reference>
<dbReference type="SMART" id="SM00636">
    <property type="entry name" value="Glyco_18"/>
    <property type="match status" value="1"/>
</dbReference>
<dbReference type="InterPro" id="IPR029070">
    <property type="entry name" value="Chitinase_insertion_sf"/>
</dbReference>
<keyword evidence="4" id="KW-1185">Reference proteome</keyword>
<dbReference type="GO" id="GO:0005975">
    <property type="term" value="P:carbohydrate metabolic process"/>
    <property type="evidence" value="ECO:0007669"/>
    <property type="project" value="InterPro"/>
</dbReference>
<evidence type="ECO:0000313" key="3">
    <source>
        <dbReference type="EMBL" id="OQV13127.1"/>
    </source>
</evidence>
<dbReference type="GO" id="GO:0006032">
    <property type="term" value="P:chitin catabolic process"/>
    <property type="evidence" value="ECO:0007669"/>
    <property type="project" value="TreeGrafter"/>
</dbReference>
<dbReference type="InterPro" id="IPR011583">
    <property type="entry name" value="Chitinase_II/V-like_cat"/>
</dbReference>
<dbReference type="SUPFAM" id="SSF51445">
    <property type="entry name" value="(Trans)glycosidases"/>
    <property type="match status" value="1"/>
</dbReference>
<sequence>MACVRNWLACGFVVAVVLLFCCAETSAQQSAILTCVYQSWSTYRKLAGRVMADEVPAQICTHAIYIYASIQNNSLGTFDPYNDLSGPGRKGNLDKFASLKTKNPRLKSLIGVGGWNAGGFMFSQLAMSASKRQTFIDSVVQFCKTYNFDGIFIDWLVPGVGSRGGDPEDYANFPILLKEMKAAFRKEVTGRSDDLLITITISADVSNIDYYDVDNLNSAVDIYYLLGYDFYGPWSKITYHHSPLFNAPGNYSVDASVRGWLKTTINRNKLSLAITATARTYVIPSEDSDDDRKIGVKIIGDGKPGPWTLSNGTLSYAEVCRMLISSTYTTIRDQVTKVPHTYSYEGDFWMSYENEQSVKDKASYAITQRLGGGIMIFSSDQDDPRGYCGVPFPLSRAIRNVLAPLSSSDDQAFISSLNARIESRCFSQQSKNCDVTLRCPRIGTGSFAPGELECPTGQNCTFPTSVLDCVVPPPTMLGKDKAYFLQSSTSVPATYVKGQCHTDQSSKAEDSPGKFYTCGESGFGGDVIDEFICPKGFHLYGTNARCINDQN</sequence>
<dbReference type="Proteomes" id="UP000192578">
    <property type="component" value="Unassembled WGS sequence"/>
</dbReference>